<comment type="subcellular location">
    <subcellularLocation>
        <location evidence="1">Cell membrane</location>
        <topology evidence="1">Lipid-anchor</topology>
        <topology evidence="1">GPI-anchor</topology>
    </subcellularLocation>
</comment>
<protein>
    <recommendedName>
        <fullName evidence="8">Copper acquisition factor BIM1-like domain-containing protein</fullName>
    </recommendedName>
</protein>
<proteinExistence type="predicted"/>
<evidence type="ECO:0000256" key="2">
    <source>
        <dbReference type="ARBA" id="ARBA00022475"/>
    </source>
</evidence>
<dbReference type="Pfam" id="PF20238">
    <property type="entry name" value="BIM1-like_dom"/>
    <property type="match status" value="1"/>
</dbReference>
<evidence type="ECO:0000256" key="1">
    <source>
        <dbReference type="ARBA" id="ARBA00004609"/>
    </source>
</evidence>
<dbReference type="CDD" id="cd21176">
    <property type="entry name" value="LPMO_auxiliary-like"/>
    <property type="match status" value="1"/>
</dbReference>
<organism evidence="9 10">
    <name type="scientific">Ascoidea rubescens DSM 1968</name>
    <dbReference type="NCBI Taxonomy" id="1344418"/>
    <lineage>
        <taxon>Eukaryota</taxon>
        <taxon>Fungi</taxon>
        <taxon>Dikarya</taxon>
        <taxon>Ascomycota</taxon>
        <taxon>Saccharomycotina</taxon>
        <taxon>Saccharomycetes</taxon>
        <taxon>Ascoideaceae</taxon>
        <taxon>Ascoidea</taxon>
    </lineage>
</organism>
<dbReference type="InterPro" id="IPR046530">
    <property type="entry name" value="BIM1-like_dom"/>
</dbReference>
<reference evidence="10" key="1">
    <citation type="submission" date="2016-05" db="EMBL/GenBank/DDBJ databases">
        <title>Comparative genomics of biotechnologically important yeasts.</title>
        <authorList>
            <consortium name="DOE Joint Genome Institute"/>
            <person name="Riley R."/>
            <person name="Haridas S."/>
            <person name="Wolfe K.H."/>
            <person name="Lopes M.R."/>
            <person name="Hittinger C.T."/>
            <person name="Goker M."/>
            <person name="Salamov A."/>
            <person name="Wisecaver J."/>
            <person name="Long T.M."/>
            <person name="Aerts A.L."/>
            <person name="Barry K."/>
            <person name="Choi C."/>
            <person name="Clum A."/>
            <person name="Coughlan A.Y."/>
            <person name="Deshpande S."/>
            <person name="Douglass A.P."/>
            <person name="Hanson S.J."/>
            <person name="Klenk H.-P."/>
            <person name="Labutti K."/>
            <person name="Lapidus A."/>
            <person name="Lindquist E."/>
            <person name="Lipzen A."/>
            <person name="Meier-Kolthoff J.P."/>
            <person name="Ohm R.A."/>
            <person name="Otillar R.P."/>
            <person name="Pangilinan J."/>
            <person name="Peng Y."/>
            <person name="Rokas A."/>
            <person name="Rosa C.A."/>
            <person name="Scheuner C."/>
            <person name="Sibirny A.A."/>
            <person name="Slot J.C."/>
            <person name="Stielow J.B."/>
            <person name="Sun H."/>
            <person name="Kurtzman C.P."/>
            <person name="Blackwell M."/>
            <person name="Grigoriev I.V."/>
            <person name="Jeffries T.W."/>
        </authorList>
    </citation>
    <scope>NUCLEOTIDE SEQUENCE [LARGE SCALE GENOMIC DNA]</scope>
    <source>
        <strain evidence="10">DSM 1968</strain>
    </source>
</reference>
<dbReference type="EMBL" id="KV454477">
    <property type="protein sequence ID" value="ODV62151.1"/>
    <property type="molecule type" value="Genomic_DNA"/>
</dbReference>
<keyword evidence="4" id="KW-0732">Signal</keyword>
<dbReference type="PANTHER" id="PTHR34992">
    <property type="entry name" value="HYPHAL ANASTAMOSIS-7 PROTEIN"/>
    <property type="match status" value="1"/>
</dbReference>
<feature type="non-terminal residue" evidence="9">
    <location>
        <position position="1"/>
    </location>
</feature>
<keyword evidence="10" id="KW-1185">Reference proteome</keyword>
<keyword evidence="7" id="KW-0449">Lipoprotein</keyword>
<dbReference type="InParanoid" id="A0A1D2VKL4"/>
<dbReference type="GeneID" id="30963510"/>
<evidence type="ECO:0000313" key="9">
    <source>
        <dbReference type="EMBL" id="ODV62151.1"/>
    </source>
</evidence>
<evidence type="ECO:0000313" key="10">
    <source>
        <dbReference type="Proteomes" id="UP000095038"/>
    </source>
</evidence>
<keyword evidence="2" id="KW-1003">Cell membrane</keyword>
<gene>
    <name evidence="9" type="ORF">ASCRUDRAFT_24938</name>
</gene>
<evidence type="ECO:0000256" key="4">
    <source>
        <dbReference type="ARBA" id="ARBA00022729"/>
    </source>
</evidence>
<keyword evidence="6" id="KW-0325">Glycoprotein</keyword>
<dbReference type="InterPro" id="IPR046936">
    <property type="entry name" value="BIM1-like"/>
</dbReference>
<evidence type="ECO:0000259" key="8">
    <source>
        <dbReference type="Pfam" id="PF20238"/>
    </source>
</evidence>
<evidence type="ECO:0000256" key="7">
    <source>
        <dbReference type="ARBA" id="ARBA00023288"/>
    </source>
</evidence>
<keyword evidence="5" id="KW-0472">Membrane</keyword>
<dbReference type="Proteomes" id="UP000095038">
    <property type="component" value="Unassembled WGS sequence"/>
</dbReference>
<dbReference type="GO" id="GO:0005886">
    <property type="term" value="C:plasma membrane"/>
    <property type="evidence" value="ECO:0007669"/>
    <property type="project" value="UniProtKB-SubCell"/>
</dbReference>
<name>A0A1D2VKL4_9ASCO</name>
<dbReference type="STRING" id="1344418.A0A1D2VKL4"/>
<feature type="non-terminal residue" evidence="9">
    <location>
        <position position="199"/>
    </location>
</feature>
<dbReference type="PANTHER" id="PTHR34992:SF5">
    <property type="entry name" value="ANCHORED PROTEIN, PUTATIVE (AFU_ORTHOLOGUE AFUA_6G02800)-RELATED"/>
    <property type="match status" value="1"/>
</dbReference>
<sequence>ALVNAAPALKHGSEYSQTMGPVAVLYPPDREWAETTERTAPCGTHATVGNRSDFPLDDGFVALVADAVGWEVSLKISYSSDPSSIDDFEEWYHGNTTDEISIGHTCFYMPDQPSNIRSGDVATIQLQYMADDEQDGNVTHYACSDITFVEESVFEVTQYALSCFNATDSGYYSGNLAASASSTLVTTTITASSSDSAAA</sequence>
<dbReference type="RefSeq" id="XP_020048458.1">
    <property type="nucleotide sequence ID" value="XM_020189874.1"/>
</dbReference>
<accession>A0A1D2VKL4</accession>
<evidence type="ECO:0000256" key="6">
    <source>
        <dbReference type="ARBA" id="ARBA00023180"/>
    </source>
</evidence>
<dbReference type="AlphaFoldDB" id="A0A1D2VKL4"/>
<evidence type="ECO:0000256" key="5">
    <source>
        <dbReference type="ARBA" id="ARBA00023136"/>
    </source>
</evidence>
<dbReference type="OrthoDB" id="2587363at2759"/>
<dbReference type="GO" id="GO:0098552">
    <property type="term" value="C:side of membrane"/>
    <property type="evidence" value="ECO:0007669"/>
    <property type="project" value="UniProtKB-KW"/>
</dbReference>
<evidence type="ECO:0000256" key="3">
    <source>
        <dbReference type="ARBA" id="ARBA00022622"/>
    </source>
</evidence>
<keyword evidence="3" id="KW-0336">GPI-anchor</keyword>
<feature type="domain" description="Copper acquisition factor BIM1-like" evidence="8">
    <location>
        <begin position="19"/>
        <end position="168"/>
    </location>
</feature>